<keyword evidence="2" id="KW-0805">Transcription regulation</keyword>
<keyword evidence="3 6" id="KW-0238">DNA-binding</keyword>
<evidence type="ECO:0000256" key="2">
    <source>
        <dbReference type="ARBA" id="ARBA00023015"/>
    </source>
</evidence>
<keyword evidence="4" id="KW-0804">Transcription</keyword>
<proteinExistence type="inferred from homology"/>
<dbReference type="Gene3D" id="3.40.190.290">
    <property type="match status" value="1"/>
</dbReference>
<evidence type="ECO:0000256" key="3">
    <source>
        <dbReference type="ARBA" id="ARBA00023125"/>
    </source>
</evidence>
<dbReference type="Proteomes" id="UP001234354">
    <property type="component" value="Unassembled WGS sequence"/>
</dbReference>
<dbReference type="Pfam" id="PF03466">
    <property type="entry name" value="LysR_substrate"/>
    <property type="match status" value="1"/>
</dbReference>
<dbReference type="InterPro" id="IPR000847">
    <property type="entry name" value="LysR_HTH_N"/>
</dbReference>
<evidence type="ECO:0000313" key="6">
    <source>
        <dbReference type="EMBL" id="MDQ1121358.1"/>
    </source>
</evidence>
<evidence type="ECO:0000256" key="4">
    <source>
        <dbReference type="ARBA" id="ARBA00023163"/>
    </source>
</evidence>
<accession>A0AAW8GI78</accession>
<evidence type="ECO:0000256" key="1">
    <source>
        <dbReference type="ARBA" id="ARBA00009437"/>
    </source>
</evidence>
<gene>
    <name evidence="6" type="ORF">QE383_003666</name>
</gene>
<dbReference type="FunFam" id="1.10.10.10:FF:000001">
    <property type="entry name" value="LysR family transcriptional regulator"/>
    <property type="match status" value="1"/>
</dbReference>
<dbReference type="PRINTS" id="PR00039">
    <property type="entry name" value="HTHLYSR"/>
</dbReference>
<organism evidence="6 7">
    <name type="scientific">Pseudoxanthomonas winnipegensis</name>
    <dbReference type="NCBI Taxonomy" id="2480810"/>
    <lineage>
        <taxon>Bacteria</taxon>
        <taxon>Pseudomonadati</taxon>
        <taxon>Pseudomonadota</taxon>
        <taxon>Gammaproteobacteria</taxon>
        <taxon>Lysobacterales</taxon>
        <taxon>Lysobacteraceae</taxon>
        <taxon>Pseudoxanthomonas</taxon>
    </lineage>
</organism>
<dbReference type="PROSITE" id="PS50931">
    <property type="entry name" value="HTH_LYSR"/>
    <property type="match status" value="1"/>
</dbReference>
<comment type="caution">
    <text evidence="6">The sequence shown here is derived from an EMBL/GenBank/DDBJ whole genome shotgun (WGS) entry which is preliminary data.</text>
</comment>
<comment type="similarity">
    <text evidence="1">Belongs to the LysR transcriptional regulatory family.</text>
</comment>
<dbReference type="GO" id="GO:0000976">
    <property type="term" value="F:transcription cis-regulatory region binding"/>
    <property type="evidence" value="ECO:0007669"/>
    <property type="project" value="TreeGrafter"/>
</dbReference>
<dbReference type="Pfam" id="PF00126">
    <property type="entry name" value="HTH_1"/>
    <property type="match status" value="1"/>
</dbReference>
<feature type="domain" description="HTH lysR-type" evidence="5">
    <location>
        <begin position="7"/>
        <end position="65"/>
    </location>
</feature>
<dbReference type="PANTHER" id="PTHR30126:SF39">
    <property type="entry name" value="HTH-TYPE TRANSCRIPTIONAL REGULATOR CYSL"/>
    <property type="match status" value="1"/>
</dbReference>
<evidence type="ECO:0000313" key="7">
    <source>
        <dbReference type="Proteomes" id="UP001234354"/>
    </source>
</evidence>
<protein>
    <submittedName>
        <fullName evidence="6">DNA-binding transcriptional LysR family regulator</fullName>
    </submittedName>
</protein>
<dbReference type="InterPro" id="IPR036390">
    <property type="entry name" value="WH_DNA-bd_sf"/>
</dbReference>
<dbReference type="EMBL" id="JAUTBB010000001">
    <property type="protein sequence ID" value="MDQ1121358.1"/>
    <property type="molecule type" value="Genomic_DNA"/>
</dbReference>
<dbReference type="GO" id="GO:0003700">
    <property type="term" value="F:DNA-binding transcription factor activity"/>
    <property type="evidence" value="ECO:0007669"/>
    <property type="project" value="InterPro"/>
</dbReference>
<dbReference type="InterPro" id="IPR005119">
    <property type="entry name" value="LysR_subst-bd"/>
</dbReference>
<name>A0AAW8GI78_9GAMM</name>
<dbReference type="Gene3D" id="1.10.10.10">
    <property type="entry name" value="Winged helix-like DNA-binding domain superfamily/Winged helix DNA-binding domain"/>
    <property type="match status" value="1"/>
</dbReference>
<dbReference type="PANTHER" id="PTHR30126">
    <property type="entry name" value="HTH-TYPE TRANSCRIPTIONAL REGULATOR"/>
    <property type="match status" value="1"/>
</dbReference>
<dbReference type="SUPFAM" id="SSF53850">
    <property type="entry name" value="Periplasmic binding protein-like II"/>
    <property type="match status" value="1"/>
</dbReference>
<dbReference type="RefSeq" id="WP_306995200.1">
    <property type="nucleotide sequence ID" value="NZ_JAUTBB010000001.1"/>
</dbReference>
<evidence type="ECO:0000259" key="5">
    <source>
        <dbReference type="PROSITE" id="PS50931"/>
    </source>
</evidence>
<dbReference type="SUPFAM" id="SSF46785">
    <property type="entry name" value="Winged helix' DNA-binding domain"/>
    <property type="match status" value="1"/>
</dbReference>
<dbReference type="InterPro" id="IPR036388">
    <property type="entry name" value="WH-like_DNA-bd_sf"/>
</dbReference>
<dbReference type="AlphaFoldDB" id="A0AAW8GI78"/>
<sequence length="302" mass="32317">MNSAHGLNLHLLRVFAAVVEHDGFSRAAEALFVSQSAVSKALRELEHQLDLPLIDRSGGRGVRLTESGQALYRHARGIFALERAALEEVRERVGLRRGGLRIGASTTVAAYWLAEAFARHAARHPQLDSALVVGNTGEVAEALIDCRIDAGFVEGPPHDERILATRWRDEPLQAVVATASTLGAQRRASARQLAAQRWLVREAGSGTREVAQSLLAARGIVPARTLEIGGNEAIARAVAAGDGVAILPAAVVADLIAVGRLRALALPPGPALQRPLYRLELANRPRSPALVAFLTAMERREA</sequence>
<reference evidence="6" key="1">
    <citation type="submission" date="2023-07" db="EMBL/GenBank/DDBJ databases">
        <title>Functional and genomic diversity of the sorghum phyllosphere microbiome.</title>
        <authorList>
            <person name="Shade A."/>
        </authorList>
    </citation>
    <scope>NUCLEOTIDE SEQUENCE</scope>
    <source>
        <strain evidence="6">SORGH_AS_0908</strain>
    </source>
</reference>